<protein>
    <submittedName>
        <fullName evidence="11">Uncharacterized protein</fullName>
    </submittedName>
</protein>
<dbReference type="PROSITE" id="PS50923">
    <property type="entry name" value="SUSHI"/>
    <property type="match status" value="5"/>
</dbReference>
<dbReference type="Proteomes" id="UP001208570">
    <property type="component" value="Unassembled WGS sequence"/>
</dbReference>
<keyword evidence="3" id="KW-0677">Repeat</keyword>
<feature type="domain" description="Sushi" evidence="9">
    <location>
        <begin position="1142"/>
        <end position="1205"/>
    </location>
</feature>
<feature type="domain" description="C-type lectin" evidence="8">
    <location>
        <begin position="187"/>
        <end position="246"/>
    </location>
</feature>
<dbReference type="InterPro" id="IPR003609">
    <property type="entry name" value="Pan_app"/>
</dbReference>
<dbReference type="CDD" id="cd00033">
    <property type="entry name" value="CCP"/>
    <property type="match status" value="2"/>
</dbReference>
<dbReference type="PROSITE" id="PS50041">
    <property type="entry name" value="C_TYPE_LECTIN_2"/>
    <property type="match status" value="2"/>
</dbReference>
<keyword evidence="2" id="KW-0732">Signal</keyword>
<dbReference type="EMBL" id="JAODUP010000662">
    <property type="protein sequence ID" value="KAK2145711.1"/>
    <property type="molecule type" value="Genomic_DNA"/>
</dbReference>
<dbReference type="SUPFAM" id="SSF56436">
    <property type="entry name" value="C-type lectin-like"/>
    <property type="match status" value="2"/>
</dbReference>
<dbReference type="InterPro" id="IPR050350">
    <property type="entry name" value="Compl-Cell_Adhes-Reg"/>
</dbReference>
<feature type="transmembrane region" description="Helical" evidence="7">
    <location>
        <begin position="1345"/>
        <end position="1369"/>
    </location>
</feature>
<evidence type="ECO:0000256" key="4">
    <source>
        <dbReference type="ARBA" id="ARBA00023157"/>
    </source>
</evidence>
<dbReference type="InterPro" id="IPR016187">
    <property type="entry name" value="CTDL_fold"/>
</dbReference>
<accession>A0AAD9J2X4</accession>
<dbReference type="Pfam" id="PF00059">
    <property type="entry name" value="Lectin_C"/>
    <property type="match status" value="1"/>
</dbReference>
<dbReference type="SUPFAM" id="SSF57535">
    <property type="entry name" value="Complement control module/SCR domain"/>
    <property type="match status" value="8"/>
</dbReference>
<dbReference type="PANTHER" id="PTHR19325">
    <property type="entry name" value="COMPLEMENT COMPONENT-RELATED SUSHI DOMAIN-CONTAINING"/>
    <property type="match status" value="1"/>
</dbReference>
<dbReference type="InterPro" id="IPR000436">
    <property type="entry name" value="Sushi_SCR_CCP_dom"/>
</dbReference>
<reference evidence="11" key="1">
    <citation type="journal article" date="2023" name="Mol. Biol. Evol.">
        <title>Third-Generation Sequencing Reveals the Adaptive Role of the Epigenome in Three Deep-Sea Polychaetes.</title>
        <authorList>
            <person name="Perez M."/>
            <person name="Aroh O."/>
            <person name="Sun Y."/>
            <person name="Lan Y."/>
            <person name="Juniper S.K."/>
            <person name="Young C.R."/>
            <person name="Angers B."/>
            <person name="Qian P.Y."/>
        </authorList>
    </citation>
    <scope>NUCLEOTIDE SEQUENCE</scope>
    <source>
        <strain evidence="11">P08H-3</strain>
    </source>
</reference>
<dbReference type="Pfam" id="PF00024">
    <property type="entry name" value="PAN_1"/>
    <property type="match status" value="1"/>
</dbReference>
<keyword evidence="7" id="KW-1133">Transmembrane helix</keyword>
<dbReference type="InterPro" id="IPR016186">
    <property type="entry name" value="C-type_lectin-like/link_sf"/>
</dbReference>
<dbReference type="SMART" id="SM00034">
    <property type="entry name" value="CLECT"/>
    <property type="match status" value="2"/>
</dbReference>
<evidence type="ECO:0000256" key="2">
    <source>
        <dbReference type="ARBA" id="ARBA00022729"/>
    </source>
</evidence>
<evidence type="ECO:0000256" key="1">
    <source>
        <dbReference type="ARBA" id="ARBA00022659"/>
    </source>
</evidence>
<feature type="domain" description="Sushi" evidence="9">
    <location>
        <begin position="748"/>
        <end position="812"/>
    </location>
</feature>
<keyword evidence="1 6" id="KW-0768">Sushi</keyword>
<evidence type="ECO:0000313" key="12">
    <source>
        <dbReference type="Proteomes" id="UP001208570"/>
    </source>
</evidence>
<dbReference type="Gene3D" id="3.10.100.10">
    <property type="entry name" value="Mannose-Binding Protein A, subunit A"/>
    <property type="match status" value="2"/>
</dbReference>
<feature type="domain" description="Sushi" evidence="9">
    <location>
        <begin position="1206"/>
        <end position="1267"/>
    </location>
</feature>
<evidence type="ECO:0000313" key="11">
    <source>
        <dbReference type="EMBL" id="KAK2145711.1"/>
    </source>
</evidence>
<evidence type="ECO:0000259" key="8">
    <source>
        <dbReference type="PROSITE" id="PS50041"/>
    </source>
</evidence>
<gene>
    <name evidence="11" type="ORF">LSH36_662g04077</name>
</gene>
<keyword evidence="7" id="KW-0812">Transmembrane</keyword>
<evidence type="ECO:0000256" key="3">
    <source>
        <dbReference type="ARBA" id="ARBA00022737"/>
    </source>
</evidence>
<dbReference type="CDD" id="cd00037">
    <property type="entry name" value="CLECT"/>
    <property type="match status" value="1"/>
</dbReference>
<sequence>MIYKQRDRHSQVVEERCVDRQVIILTMKRAKYRRIDIAVVAFETKSNKDGEATELETKQHSCLISLKRLIIDCKLIANYIICDGIPSLNSSSMLTMFSSISNLVLITYLTLVPAIDAEYECRKRGANLPAIRDNDRRIFADPTRIWLSAKRRKWTHVSLDLGLSYELWPDSEPSLNTDRKTHRNVFVWIGYKYNESNTDYYWYDGTPIINADWKPRAGYGEDCVLLNETGDWEQTSCEDMNAVVCMLEVPYDPELYRCNNDRGCLRTAGYWNITKVTEVYMGNPDMVVENVGTFEECWDICVNYIGFVCLIITYESSSQECRLSSNNSADSWQQSDTLRSRTRSRLVTNPDSYCTKRVLPISTYAEAIETCDQNKTGWTVPVILDGEMQEKLSKENHEIIYWISAKTTMNQVYKTHQNEYIRYSQWEKASYGYSGNCVRVMKGRWIPTDCNSNWTVVCLGYLDQICKHFPTLQHGRAVINETSGDVVYTCDEQYIMPTLNKTSYYVHCDCSWERNLEALENCAAIECPVLETFTNGTRLTRYGLKINDTLLCKSPYGQQVAETGSTYYNLTCNWVPNTALAVWSDVPRFEGTRAVNTTCTIDDSGDYAHWCWVPPCEAIVCPTPEDSINGTTINITGFMINDTVLHQCPYGYQVTETGLIYYNLTCNLVPGTTTAVWSEHPQLEPLNCSSKEYLMSKATFIKYGTALGSVIQVVCDEGYHIYNSSTNTVNTTCVLDKFGTSADWCWVPPCEEPDVVSMANYMIFGNTVNDTVTYTCQTNYIINGTSTNKWNATCGYDENLHGVWLDIPTCEGITCSDPVILPNASLVVSPDSTEIGATATYDCHEYLTLYRGGHQVNDTNSFNMTCLVNYYNFTGVWFAEEICDMIVCAEAPTISKALLLSSSTNIGDTAQYSCDPGYRVANVTPITTEFQISCYLDNTKIAANWSDLPVCEGEDTEVEIKPIVRQCSAPENTKGASLQYKDTFINSVATYVTHSGYTYESGSRARTIMCQPNGQWSATETSPKGKVCPQIEVIGATMSTERNIRGTQVKISCITLNAKLENGLPTMIIKCTDIGKWSYVPKRCEVGRCPPVPEIKNAEPDTRQAINGTTAVYTCTKGYVLPDGTKDMTVVCDGVTWNITETACIKKNCSVLNFTHTTWVKQGYSFGDVVKFTCDDGYHYDNNMMGVLECQDNSEWNGDTKGCLPRDCGPPPEMKYSTRTVPLDSLYGAVVTYQCFPNYRLKPGVTNTSVFCTKFGTWSNTTGNCTIIKCPAVPVWDDMEANSTNNIVGTTINISCSVDKENANGFLLSHCTPDAVWEPSFASCKSKKALIFEPKPEEAKSSRSIGVGIIVCIMLVAVSVVISDIPTFIRTIKGREVKNSERTKKLTRNASGSWNLRHNGDVFKSRMA</sequence>
<evidence type="ECO:0000256" key="6">
    <source>
        <dbReference type="PROSITE-ProRule" id="PRU00302"/>
    </source>
</evidence>
<evidence type="ECO:0000259" key="10">
    <source>
        <dbReference type="PROSITE" id="PS50948"/>
    </source>
</evidence>
<dbReference type="InterPro" id="IPR035976">
    <property type="entry name" value="Sushi/SCR/CCP_sf"/>
</dbReference>
<proteinExistence type="predicted"/>
<keyword evidence="7" id="KW-0472">Membrane</keyword>
<feature type="domain" description="Sushi" evidence="9">
    <location>
        <begin position="886"/>
        <end position="953"/>
    </location>
</feature>
<comment type="caution">
    <text evidence="6">Lacks conserved residue(s) required for the propagation of feature annotation.</text>
</comment>
<feature type="disulfide bond" evidence="6">
    <location>
        <begin position="967"/>
        <end position="1010"/>
    </location>
</feature>
<dbReference type="PROSITE" id="PS50948">
    <property type="entry name" value="PAN"/>
    <property type="match status" value="1"/>
</dbReference>
<evidence type="ECO:0000256" key="7">
    <source>
        <dbReference type="SAM" id="Phobius"/>
    </source>
</evidence>
<evidence type="ECO:0000256" key="5">
    <source>
        <dbReference type="ARBA" id="ARBA00023180"/>
    </source>
</evidence>
<dbReference type="Gene3D" id="2.10.70.10">
    <property type="entry name" value="Complement Module, domain 1"/>
    <property type="match status" value="6"/>
</dbReference>
<comment type="caution">
    <text evidence="11">The sequence shown here is derived from an EMBL/GenBank/DDBJ whole genome shotgun (WGS) entry which is preliminary data.</text>
</comment>
<dbReference type="PANTHER" id="PTHR19325:SF575">
    <property type="entry name" value="LOCOMOTION-RELATED PROTEIN HIKARU GENKI"/>
    <property type="match status" value="1"/>
</dbReference>
<dbReference type="Gene3D" id="3.50.4.10">
    <property type="entry name" value="Hepatocyte Growth Factor"/>
    <property type="match status" value="1"/>
</dbReference>
<feature type="domain" description="C-type lectin" evidence="8">
    <location>
        <begin position="350"/>
        <end position="459"/>
    </location>
</feature>
<dbReference type="SUPFAM" id="SSF57414">
    <property type="entry name" value="Hairpin loop containing domain-like"/>
    <property type="match status" value="1"/>
</dbReference>
<organism evidence="11 12">
    <name type="scientific">Paralvinella palmiformis</name>
    <dbReference type="NCBI Taxonomy" id="53620"/>
    <lineage>
        <taxon>Eukaryota</taxon>
        <taxon>Metazoa</taxon>
        <taxon>Spiralia</taxon>
        <taxon>Lophotrochozoa</taxon>
        <taxon>Annelida</taxon>
        <taxon>Polychaeta</taxon>
        <taxon>Sedentaria</taxon>
        <taxon>Canalipalpata</taxon>
        <taxon>Terebellida</taxon>
        <taxon>Terebelliformia</taxon>
        <taxon>Alvinellidae</taxon>
        <taxon>Paralvinella</taxon>
    </lineage>
</organism>
<keyword evidence="4 6" id="KW-1015">Disulfide bond</keyword>
<feature type="domain" description="Sushi" evidence="9">
    <location>
        <begin position="965"/>
        <end position="1030"/>
    </location>
</feature>
<feature type="domain" description="Apple" evidence="10">
    <location>
        <begin position="264"/>
        <end position="347"/>
    </location>
</feature>
<dbReference type="InterPro" id="IPR001304">
    <property type="entry name" value="C-type_lectin-like"/>
</dbReference>
<keyword evidence="5" id="KW-0325">Glycoprotein</keyword>
<keyword evidence="12" id="KW-1185">Reference proteome</keyword>
<dbReference type="SMART" id="SM00032">
    <property type="entry name" value="CCP"/>
    <property type="match status" value="10"/>
</dbReference>
<name>A0AAD9J2X4_9ANNE</name>
<dbReference type="Pfam" id="PF00084">
    <property type="entry name" value="Sushi"/>
    <property type="match status" value="5"/>
</dbReference>
<evidence type="ECO:0000259" key="9">
    <source>
        <dbReference type="PROSITE" id="PS50923"/>
    </source>
</evidence>